<dbReference type="CDD" id="cd00833">
    <property type="entry name" value="PKS"/>
    <property type="match status" value="2"/>
</dbReference>
<dbReference type="InterPro" id="IPR020806">
    <property type="entry name" value="PKS_PP-bd"/>
</dbReference>
<comment type="caution">
    <text evidence="12">The sequence shown here is derived from an EMBL/GenBank/DDBJ whole genome shotgun (WGS) entry which is preliminary data.</text>
</comment>
<dbReference type="InterPro" id="IPR014031">
    <property type="entry name" value="Ketoacyl_synth_C"/>
</dbReference>
<feature type="region of interest" description="Disordered" evidence="9">
    <location>
        <begin position="1703"/>
        <end position="1736"/>
    </location>
</feature>
<evidence type="ECO:0000256" key="8">
    <source>
        <dbReference type="ARBA" id="ARBA00023315"/>
    </source>
</evidence>
<dbReference type="InterPro" id="IPR042104">
    <property type="entry name" value="PKS_dehydratase_sf"/>
</dbReference>
<dbReference type="InterPro" id="IPR016039">
    <property type="entry name" value="Thiolase-like"/>
</dbReference>
<dbReference type="InterPro" id="IPR020841">
    <property type="entry name" value="PKS_Beta-ketoAc_synthase_dom"/>
</dbReference>
<accession>A0ABW6EUZ1</accession>
<dbReference type="InterPro" id="IPR013968">
    <property type="entry name" value="PKS_KR"/>
</dbReference>
<dbReference type="InterPro" id="IPR050091">
    <property type="entry name" value="PKS_NRPS_Biosynth_Enz"/>
</dbReference>
<feature type="domain" description="Carrier" evidence="10">
    <location>
        <begin position="534"/>
        <end position="608"/>
    </location>
</feature>
<evidence type="ECO:0000256" key="3">
    <source>
        <dbReference type="ARBA" id="ARBA00022450"/>
    </source>
</evidence>
<evidence type="ECO:0000256" key="7">
    <source>
        <dbReference type="ARBA" id="ARBA00022737"/>
    </source>
</evidence>
<feature type="compositionally biased region" description="Pro residues" evidence="9">
    <location>
        <begin position="693"/>
        <end position="702"/>
    </location>
</feature>
<dbReference type="Gene3D" id="3.10.129.110">
    <property type="entry name" value="Polyketide synthase dehydratase"/>
    <property type="match status" value="1"/>
</dbReference>
<dbReference type="InterPro" id="IPR036291">
    <property type="entry name" value="NAD(P)-bd_dom_sf"/>
</dbReference>
<dbReference type="Gene3D" id="3.40.50.720">
    <property type="entry name" value="NAD(P)-binding Rossmann-like Domain"/>
    <property type="match status" value="1"/>
</dbReference>
<dbReference type="Gene3D" id="3.40.47.10">
    <property type="match status" value="2"/>
</dbReference>
<feature type="compositionally biased region" description="Low complexity" evidence="9">
    <location>
        <begin position="680"/>
        <end position="692"/>
    </location>
</feature>
<dbReference type="PANTHER" id="PTHR43775">
    <property type="entry name" value="FATTY ACID SYNTHASE"/>
    <property type="match status" value="1"/>
</dbReference>
<feature type="region of interest" description="Disordered" evidence="9">
    <location>
        <begin position="1779"/>
        <end position="1798"/>
    </location>
</feature>
<dbReference type="SMART" id="SM01294">
    <property type="entry name" value="PKS_PP_betabranch"/>
    <property type="match status" value="1"/>
</dbReference>
<evidence type="ECO:0000256" key="5">
    <source>
        <dbReference type="ARBA" id="ARBA00022553"/>
    </source>
</evidence>
<feature type="domain" description="Ketosynthase family 3 (KS3)" evidence="11">
    <location>
        <begin position="738"/>
        <end position="1146"/>
    </location>
</feature>
<name>A0ABW6EUZ1_9ACTN</name>
<dbReference type="Gene3D" id="1.10.1240.100">
    <property type="match status" value="2"/>
</dbReference>
<feature type="region of interest" description="Disordered" evidence="9">
    <location>
        <begin position="498"/>
        <end position="531"/>
    </location>
</feature>
<dbReference type="Pfam" id="PF00550">
    <property type="entry name" value="PP-binding"/>
    <property type="match status" value="2"/>
</dbReference>
<keyword evidence="4" id="KW-0963">Cytoplasm</keyword>
<reference evidence="12 13" key="1">
    <citation type="submission" date="2024-09" db="EMBL/GenBank/DDBJ databases">
        <title>The Natural Products Discovery Center: Release of the First 8490 Sequenced Strains for Exploring Actinobacteria Biosynthetic Diversity.</title>
        <authorList>
            <person name="Kalkreuter E."/>
            <person name="Kautsar S.A."/>
            <person name="Yang D."/>
            <person name="Bader C.D."/>
            <person name="Teijaro C.N."/>
            <person name="Fluegel L."/>
            <person name="Davis C.M."/>
            <person name="Simpson J.R."/>
            <person name="Lauterbach L."/>
            <person name="Steele A.D."/>
            <person name="Gui C."/>
            <person name="Meng S."/>
            <person name="Li G."/>
            <person name="Viehrig K."/>
            <person name="Ye F."/>
            <person name="Su P."/>
            <person name="Kiefer A.F."/>
            <person name="Nichols A."/>
            <person name="Cepeda A.J."/>
            <person name="Yan W."/>
            <person name="Fan B."/>
            <person name="Jiang Y."/>
            <person name="Adhikari A."/>
            <person name="Zheng C.-J."/>
            <person name="Schuster L."/>
            <person name="Cowan T.M."/>
            <person name="Smanski M.J."/>
            <person name="Chevrette M.G."/>
            <person name="De Carvalho L.P.S."/>
            <person name="Shen B."/>
        </authorList>
    </citation>
    <scope>NUCLEOTIDE SEQUENCE [LARGE SCALE GENOMIC DNA]</scope>
    <source>
        <strain evidence="12 13">NPDC058546</strain>
    </source>
</reference>
<dbReference type="SUPFAM" id="SSF51735">
    <property type="entry name" value="NAD(P)-binding Rossmann-fold domains"/>
    <property type="match status" value="2"/>
</dbReference>
<feature type="domain" description="Carrier" evidence="10">
    <location>
        <begin position="1617"/>
        <end position="1691"/>
    </location>
</feature>
<keyword evidence="13" id="KW-1185">Reference proteome</keyword>
<feature type="region of interest" description="Disordered" evidence="9">
    <location>
        <begin position="620"/>
        <end position="742"/>
    </location>
</feature>
<keyword evidence="3" id="KW-0596">Phosphopantetheine</keyword>
<dbReference type="InterPro" id="IPR036736">
    <property type="entry name" value="ACP-like_sf"/>
</dbReference>
<keyword evidence="8" id="KW-0012">Acyltransferase</keyword>
<keyword evidence="5" id="KW-0597">Phosphoprotein</keyword>
<dbReference type="Pfam" id="PF22621">
    <property type="entry name" value="CurL-like_PKS_C"/>
    <property type="match status" value="1"/>
</dbReference>
<dbReference type="RefSeq" id="WP_382829354.1">
    <property type="nucleotide sequence ID" value="NZ_JBHXLY010000030.1"/>
</dbReference>
<dbReference type="InterPro" id="IPR018201">
    <property type="entry name" value="Ketoacyl_synth_AS"/>
</dbReference>
<feature type="region of interest" description="Disordered" evidence="9">
    <location>
        <begin position="2341"/>
        <end position="2363"/>
    </location>
</feature>
<proteinExistence type="predicted"/>
<dbReference type="Proteomes" id="UP001598251">
    <property type="component" value="Unassembled WGS sequence"/>
</dbReference>
<feature type="domain" description="Ketosynthase family 3 (KS3)" evidence="11">
    <location>
        <begin position="1740"/>
        <end position="2159"/>
    </location>
</feature>
<dbReference type="PROSITE" id="PS00606">
    <property type="entry name" value="KS3_1"/>
    <property type="match status" value="2"/>
</dbReference>
<evidence type="ECO:0000313" key="12">
    <source>
        <dbReference type="EMBL" id="MFD4217242.1"/>
    </source>
</evidence>
<evidence type="ECO:0000256" key="9">
    <source>
        <dbReference type="SAM" id="MobiDB-lite"/>
    </source>
</evidence>
<dbReference type="SMART" id="SM00823">
    <property type="entry name" value="PKS_PP"/>
    <property type="match status" value="2"/>
</dbReference>
<keyword evidence="7" id="KW-0677">Repeat</keyword>
<evidence type="ECO:0000256" key="2">
    <source>
        <dbReference type="ARBA" id="ARBA00004792"/>
    </source>
</evidence>
<evidence type="ECO:0000256" key="6">
    <source>
        <dbReference type="ARBA" id="ARBA00022679"/>
    </source>
</evidence>
<comment type="pathway">
    <text evidence="2">Antibiotic biosynthesis.</text>
</comment>
<dbReference type="PROSITE" id="PS52004">
    <property type="entry name" value="KS3_2"/>
    <property type="match status" value="2"/>
</dbReference>
<dbReference type="SUPFAM" id="SSF47336">
    <property type="entry name" value="ACP-like"/>
    <property type="match status" value="2"/>
</dbReference>
<gene>
    <name evidence="12" type="ORF">ACFWSS_30675</name>
</gene>
<dbReference type="Pfam" id="PF00109">
    <property type="entry name" value="ketoacyl-synt"/>
    <property type="match status" value="2"/>
</dbReference>
<sequence length="2394" mass="253736">MLTHPDLSMPDDLHVFTQAWEAAQPTPEAPGVWLGRVLVLLPEGGGQEEIRHRLTADHPGVDVVFATPGPGFGRTGRDCFSVGGDLEGGYRELLRTVVADHGPIDAVAHLWATERTADGSHTDPEPLRAFLRAVAQEAQQGPAGVPGRILLGGSFADGGQRCAVESWLGFERSIPLVLPGTSVTVLGMDGEATGRLAGILADEAGAQPVSALHMDGRRWVQQVRPAELRPVDADGDRLRDGGTYLITGGAGGLGAIFGSWLAREYRARLVIVGRRPAEDAGVRARLAELDRAGAAAVLYRQADVCDPVALTEAVRTAVGRFGRIDGVLHAAGVEEHGSIAERDAATFARVRAPKVAGTVALESALRATRADQGGAPDFVCYFSSSAAVLGDFGSGDYAGANRFQVAYAEMLARSEPAGAGRLAISWPLWRSDGMNFSDETAGDFYLRSSGQRYLEPAEGTGLFRLLLAQPGTSYLALAGERDRIRTMLRVPGSAEASAAAADPVAGDPPRQASGHPAGAAGRSAAESAADQVADGLRRELNDVVSQILRVPPDKLAVDENFREFGFDSITLVEFAGELTESLGVDVTPHVFFSYPNLRTLHEYLLADHFDRLADRYRPRAAQPATVHTESRPPAPVRSAPPSEGAGGAEPAEGAGAPPVAPAPRRRATLRSRRPEGSRFAPKASSASSSDGPAPAPAAPVTPAPGTEVPAPPARDGQQPASAQRPVSGPVPARSAPQDEPVSIIGMSGRFPAARDVGELWRNLSAGRGAVGAMPPERREWDDGRKRHVGWVPGIAEFDPLFFEIAPSEAETMDPRQRLLLEEMWKALEDAGCGRQQLSAERVGVFVGVEEGDYRLLAASEEAITSNHNAVLASRLSYFLNLTGPSLAINTACSSGLVALHEACLSLRHGDCDTAIVASANLMATPRDYDGMEGAGMLSAEGVCRAFGSGADGMVPGEAVAAVVLKRRDGAARQGLRGYASILASGINNDGRTNGITAPNGLAQTRLLREVHERAGISPETLGHIVTHGTGTRLGDPVEIHALAEAFRPHTDRTGFAALTSTKPNLGHSLAASGLVSLISLVAGMWRETIPPSINCEEISDFVDWETTPFYVNRERRPWPGGGSLPRHGAVSAFGFSGTNAHVVVESNGTERGELARIGAQPAAPSHLLVLSAKTETALVRQMEQLADHLAGLPDDTGPGLMASVSRTLVVGRHHFARRCALVVGDRADAVAALRRAAAGQAGSGIERGVVPRGFAPTAAETRELSTLVARADGGRVREGLLHLARAYCLGHEPAPLAGLWGATPPSRVHLPTYAFDNADYWVTRATETTAGAPPAAAQLHPLVHRNVSDMSCQRFAAAFTGRESWFEAAGAHAAGEAGGGALIPGALLEQARAAVVLGLGGREQDVTLREVVWYEQAASPAGGSPTAEVRVDLRKSGENTVDWAVFCEDTTDGTGEMFLVCDGSATVADEPAGDVVLPLTTLRTAPGAGRLLLELPVSADESSDLGMVLRPEQLQFCVAAARRAFGWGSAQGDAVSVGEARIGCAARSARWALVTPQGAADDDTRSLTVELAAEDGTVVATVRELVLTRAADTGAPSAGEAAGDGRRAHMRGWTVAQCLAWELADAAGQVLKVPAEQLDPEENLANYGLDSLNLAKFTQQLSGRLGVLLTPDRFFSHPTLRRLEGHLLSVHAERMNALYRQGTPAAAVRPAARRDRRRTSDRFAEPAGRTAPGAVAAPRDEPIAVVGLAGRFPDARNVDELWSIVSEGRSVVRDVPDDRRADWSSADEPGEDGEPHPRYAFGSVPGIAEFDPLFFEMSPREAELVDPRQRLLMQEMWRALEDAGYGETTVAEETIGIFVGAEEGDYRYLVDGEDTVTSNSTSILASRLAYFLNLSGPSLTINTACSSGLVALHEACLSLRHGDCDTAIVAGVSLMSSAHDYVVMDKANMLSPDRTCYAFDQRANGMVPGEAVAVLVLKKQQAAERDGQRIHATVLGTGINYDGRTSGITAPSGAAQTRLLGSVYDRYRIAPDSLDYVVTHGTGTRLGDPVEINALADAFAERTDRTGYCALTSVKPNIGHSMAASGLVSLICLMTAMRHETIPPSINCEDPSDYIEWEKSPFYVNRRSTPWPCVPGRPRRGAVSSFGVSGTNAHVVLEAPAAVPGWQTPPEEQQPPRHQLLLVSAKTQEALGARLTDLADHLEGSPHDDGGYLASVSRTLITGRFHFAHRCAVIAQDRDDAVRLLREAAAGAKIPNVVRGTVSRDFRPNGTVSRLIDGLVRASRAVWHDAERHQDHLAALAEFYSQGYTAAFSGIWENRPPLVSLPGYPFATDRYWAPSAGSGAELERRGTGAVRPAAGGDDSDGTLIQRFSSQFTGREAFLNDLLIPIENTSS</sequence>
<organism evidence="12 13">
    <name type="scientific">Streptomyces sindenensis</name>
    <dbReference type="NCBI Taxonomy" id="67363"/>
    <lineage>
        <taxon>Bacteria</taxon>
        <taxon>Bacillati</taxon>
        <taxon>Actinomycetota</taxon>
        <taxon>Actinomycetes</taxon>
        <taxon>Kitasatosporales</taxon>
        <taxon>Streptomycetaceae</taxon>
        <taxon>Streptomyces</taxon>
    </lineage>
</organism>
<keyword evidence="6" id="KW-0808">Transferase</keyword>
<evidence type="ECO:0000259" key="11">
    <source>
        <dbReference type="PROSITE" id="PS52004"/>
    </source>
</evidence>
<dbReference type="SUPFAM" id="SSF53901">
    <property type="entry name" value="Thiolase-like"/>
    <property type="match status" value="2"/>
</dbReference>
<protein>
    <submittedName>
        <fullName evidence="12">SDR family NAD(P)-dependent oxidoreductase</fullName>
    </submittedName>
</protein>
<dbReference type="SMART" id="SM00825">
    <property type="entry name" value="PKS_KS"/>
    <property type="match status" value="2"/>
</dbReference>
<dbReference type="CDD" id="cd08953">
    <property type="entry name" value="KR_2_SDR_x"/>
    <property type="match status" value="1"/>
</dbReference>
<feature type="compositionally biased region" description="Low complexity" evidence="9">
    <location>
        <begin position="636"/>
        <end position="657"/>
    </location>
</feature>
<feature type="compositionally biased region" description="Low complexity" evidence="9">
    <location>
        <begin position="498"/>
        <end position="529"/>
    </location>
</feature>
<dbReference type="Pfam" id="PF02801">
    <property type="entry name" value="Ketoacyl-synt_C"/>
    <property type="match status" value="2"/>
</dbReference>
<evidence type="ECO:0000256" key="1">
    <source>
        <dbReference type="ARBA" id="ARBA00004496"/>
    </source>
</evidence>
<dbReference type="SMART" id="SM00822">
    <property type="entry name" value="PKS_KR"/>
    <property type="match status" value="1"/>
</dbReference>
<comment type="subcellular location">
    <subcellularLocation>
        <location evidence="1">Cytoplasm</location>
    </subcellularLocation>
</comment>
<dbReference type="EMBL" id="JBHXOF010000028">
    <property type="protein sequence ID" value="MFD4217242.1"/>
    <property type="molecule type" value="Genomic_DNA"/>
</dbReference>
<dbReference type="Pfam" id="PF08659">
    <property type="entry name" value="KR"/>
    <property type="match status" value="1"/>
</dbReference>
<evidence type="ECO:0000259" key="10">
    <source>
        <dbReference type="PROSITE" id="PS50075"/>
    </source>
</evidence>
<dbReference type="InterPro" id="IPR057326">
    <property type="entry name" value="KR_dom"/>
</dbReference>
<evidence type="ECO:0000256" key="4">
    <source>
        <dbReference type="ARBA" id="ARBA00022490"/>
    </source>
</evidence>
<dbReference type="InterPro" id="IPR054514">
    <property type="entry name" value="RhiE-like_linker"/>
</dbReference>
<evidence type="ECO:0000313" key="13">
    <source>
        <dbReference type="Proteomes" id="UP001598251"/>
    </source>
</evidence>
<dbReference type="PROSITE" id="PS50075">
    <property type="entry name" value="CARRIER"/>
    <property type="match status" value="2"/>
</dbReference>
<dbReference type="InterPro" id="IPR009081">
    <property type="entry name" value="PP-bd_ACP"/>
</dbReference>
<dbReference type="PANTHER" id="PTHR43775:SF37">
    <property type="entry name" value="SI:DKEY-61P9.11"/>
    <property type="match status" value="1"/>
</dbReference>
<dbReference type="Pfam" id="PF22336">
    <property type="entry name" value="RhiE-like_linker"/>
    <property type="match status" value="1"/>
</dbReference>
<dbReference type="Gene3D" id="1.10.1200.10">
    <property type="entry name" value="ACP-like"/>
    <property type="match status" value="2"/>
</dbReference>
<dbReference type="InterPro" id="IPR014030">
    <property type="entry name" value="Ketoacyl_synth_N"/>
</dbReference>